<evidence type="ECO:0000256" key="1">
    <source>
        <dbReference type="SAM" id="MobiDB-lite"/>
    </source>
</evidence>
<organism evidence="2 3">
    <name type="scientific">Drosophila arizonae</name>
    <name type="common">Fruit fly</name>
    <dbReference type="NCBI Taxonomy" id="7263"/>
    <lineage>
        <taxon>Eukaryota</taxon>
        <taxon>Metazoa</taxon>
        <taxon>Ecdysozoa</taxon>
        <taxon>Arthropoda</taxon>
        <taxon>Hexapoda</taxon>
        <taxon>Insecta</taxon>
        <taxon>Pterygota</taxon>
        <taxon>Neoptera</taxon>
        <taxon>Endopterygota</taxon>
        <taxon>Diptera</taxon>
        <taxon>Brachycera</taxon>
        <taxon>Muscomorpha</taxon>
        <taxon>Ephydroidea</taxon>
        <taxon>Drosophilidae</taxon>
        <taxon>Drosophila</taxon>
    </lineage>
</organism>
<feature type="region of interest" description="Disordered" evidence="1">
    <location>
        <begin position="369"/>
        <end position="411"/>
    </location>
</feature>
<evidence type="ECO:0000313" key="2">
    <source>
        <dbReference type="Proteomes" id="UP000694904"/>
    </source>
</evidence>
<dbReference type="RefSeq" id="XP_017869516.1">
    <property type="nucleotide sequence ID" value="XM_018014027.1"/>
</dbReference>
<name>A0ABM1PQN0_DROAR</name>
<reference evidence="3" key="3">
    <citation type="submission" date="2025-08" db="UniProtKB">
        <authorList>
            <consortium name="RefSeq"/>
        </authorList>
    </citation>
    <scope>IDENTIFICATION</scope>
    <source>
        <tissue evidence="3">Whole organism</tissue>
    </source>
</reference>
<feature type="compositionally biased region" description="Polar residues" evidence="1">
    <location>
        <begin position="386"/>
        <end position="395"/>
    </location>
</feature>
<reference evidence="2" key="2">
    <citation type="journal article" date="2016" name="G3 (Bethesda)">
        <title>Genome Evolution in Three Species of Cactophilic Drosophila.</title>
        <authorList>
            <person name="Sanchez-Flores A."/>
            <person name="Penazola F."/>
            <person name="Carpinteyro-Ponce J."/>
            <person name="Nazario-Yepiz N."/>
            <person name="Abreu-Goodger C."/>
            <person name="Machado C.A."/>
            <person name="Markow T.A."/>
        </authorList>
    </citation>
    <scope>NUCLEOTIDE SEQUENCE [LARGE SCALE GENOMIC DNA]</scope>
</reference>
<dbReference type="Proteomes" id="UP000694904">
    <property type="component" value="Chromosome X"/>
</dbReference>
<proteinExistence type="predicted"/>
<accession>A0ABM1PQN0</accession>
<feature type="compositionally biased region" description="Low complexity" evidence="1">
    <location>
        <begin position="375"/>
        <end position="385"/>
    </location>
</feature>
<gene>
    <name evidence="3" type="primary">LOC108618122</name>
</gene>
<sequence>MVIEFYWGERIHSHNYRASQSATLAFLVSFRFVLLPLALERALPSSLPASLLQCSSTSTVVLGLSEFQIRLNFYSTCWFRRVSNSETENKKQNSIYLYKKPKQQQQQTKNKHLLRVPENKNTEYTNTSNSIRNRIRNRNRNRNRSRSLSLISHSRLYRVFRSCFEKIYFFFLSDSTSNSYRELYIDAVSVQIREKPIYKYIYLHILLYIRLDRIDRTIFFLKCYKPPSATKNALLQRYALVSQVLLIVKCERPVLVNSPHTHTHQQTINVSQHSQFSSASSISTTSSTSSPSSSGSSAALTAKRFYLACILRASVRDSCWPSVAVSDVADIVDVDVEVDFCRWPKHSVEYNAVSNTRWKRRWNRVATQRQRQQRQRQQLQQQQQQPYLHSHNQTKAEAADASVQNLRKKSK</sequence>
<evidence type="ECO:0000313" key="3">
    <source>
        <dbReference type="RefSeq" id="XP_017869516.1"/>
    </source>
</evidence>
<dbReference type="GeneID" id="108618122"/>
<reference evidence="2" key="1">
    <citation type="journal article" date="1997" name="Nucleic Acids Res.">
        <title>tRNAscan-SE: a program for improved detection of transfer RNA genes in genomic sequence.</title>
        <authorList>
            <person name="Lowe T.M."/>
            <person name="Eddy S.R."/>
        </authorList>
    </citation>
    <scope>NUCLEOTIDE SEQUENCE [LARGE SCALE GENOMIC DNA]</scope>
</reference>
<keyword evidence="2" id="KW-1185">Reference proteome</keyword>
<protein>
    <submittedName>
        <fullName evidence="3">Uncharacterized protein LOC108618122</fullName>
    </submittedName>
</protein>